<evidence type="ECO:0000256" key="1">
    <source>
        <dbReference type="SAM" id="Coils"/>
    </source>
</evidence>
<sequence length="151" mass="16948">MDRETSQPHDQRFPTNDGANANAFNDNKNTGDFEQRQSRDERQEGSEVEGSLGVPRQRQRIDSISPSLPALGIGNTGSGFALDLNSILGSDLSNAPPEEIQKVQKRASNVMKLAQENDKLQKELKEMAERLEAAERKKEELERRAQEDQRS</sequence>
<name>A0A5C3QA48_9AGAR</name>
<evidence type="ECO:0000313" key="4">
    <source>
        <dbReference type="Proteomes" id="UP000305067"/>
    </source>
</evidence>
<dbReference type="EMBL" id="ML178836">
    <property type="protein sequence ID" value="TFK98934.1"/>
    <property type="molecule type" value="Genomic_DNA"/>
</dbReference>
<organism evidence="3 4">
    <name type="scientific">Pterulicium gracile</name>
    <dbReference type="NCBI Taxonomy" id="1884261"/>
    <lineage>
        <taxon>Eukaryota</taxon>
        <taxon>Fungi</taxon>
        <taxon>Dikarya</taxon>
        <taxon>Basidiomycota</taxon>
        <taxon>Agaricomycotina</taxon>
        <taxon>Agaricomycetes</taxon>
        <taxon>Agaricomycetidae</taxon>
        <taxon>Agaricales</taxon>
        <taxon>Pleurotineae</taxon>
        <taxon>Pterulaceae</taxon>
        <taxon>Pterulicium</taxon>
    </lineage>
</organism>
<evidence type="ECO:0000256" key="2">
    <source>
        <dbReference type="SAM" id="MobiDB-lite"/>
    </source>
</evidence>
<keyword evidence="4" id="KW-1185">Reference proteome</keyword>
<dbReference type="Proteomes" id="UP000305067">
    <property type="component" value="Unassembled WGS sequence"/>
</dbReference>
<feature type="compositionally biased region" description="Basic and acidic residues" evidence="2">
    <location>
        <begin position="1"/>
        <end position="12"/>
    </location>
</feature>
<gene>
    <name evidence="3" type="ORF">BDV98DRAFT_571974</name>
</gene>
<feature type="compositionally biased region" description="Basic and acidic residues" evidence="2">
    <location>
        <begin position="29"/>
        <end position="45"/>
    </location>
</feature>
<feature type="compositionally biased region" description="Low complexity" evidence="2">
    <location>
        <begin position="15"/>
        <end position="28"/>
    </location>
</feature>
<accession>A0A5C3QA48</accession>
<feature type="coiled-coil region" evidence="1">
    <location>
        <begin position="103"/>
        <end position="151"/>
    </location>
</feature>
<keyword evidence="1" id="KW-0175">Coiled coil</keyword>
<reference evidence="3 4" key="1">
    <citation type="journal article" date="2019" name="Nat. Ecol. Evol.">
        <title>Megaphylogeny resolves global patterns of mushroom evolution.</title>
        <authorList>
            <person name="Varga T."/>
            <person name="Krizsan K."/>
            <person name="Foldi C."/>
            <person name="Dima B."/>
            <person name="Sanchez-Garcia M."/>
            <person name="Sanchez-Ramirez S."/>
            <person name="Szollosi G.J."/>
            <person name="Szarkandi J.G."/>
            <person name="Papp V."/>
            <person name="Albert L."/>
            <person name="Andreopoulos W."/>
            <person name="Angelini C."/>
            <person name="Antonin V."/>
            <person name="Barry K.W."/>
            <person name="Bougher N.L."/>
            <person name="Buchanan P."/>
            <person name="Buyck B."/>
            <person name="Bense V."/>
            <person name="Catcheside P."/>
            <person name="Chovatia M."/>
            <person name="Cooper J."/>
            <person name="Damon W."/>
            <person name="Desjardin D."/>
            <person name="Finy P."/>
            <person name="Geml J."/>
            <person name="Haridas S."/>
            <person name="Hughes K."/>
            <person name="Justo A."/>
            <person name="Karasinski D."/>
            <person name="Kautmanova I."/>
            <person name="Kiss B."/>
            <person name="Kocsube S."/>
            <person name="Kotiranta H."/>
            <person name="LaButti K.M."/>
            <person name="Lechner B.E."/>
            <person name="Liimatainen K."/>
            <person name="Lipzen A."/>
            <person name="Lukacs Z."/>
            <person name="Mihaltcheva S."/>
            <person name="Morgado L.N."/>
            <person name="Niskanen T."/>
            <person name="Noordeloos M.E."/>
            <person name="Ohm R.A."/>
            <person name="Ortiz-Santana B."/>
            <person name="Ovrebo C."/>
            <person name="Racz N."/>
            <person name="Riley R."/>
            <person name="Savchenko A."/>
            <person name="Shiryaev A."/>
            <person name="Soop K."/>
            <person name="Spirin V."/>
            <person name="Szebenyi C."/>
            <person name="Tomsovsky M."/>
            <person name="Tulloss R.E."/>
            <person name="Uehling J."/>
            <person name="Grigoriev I.V."/>
            <person name="Vagvolgyi C."/>
            <person name="Papp T."/>
            <person name="Martin F.M."/>
            <person name="Miettinen O."/>
            <person name="Hibbett D.S."/>
            <person name="Nagy L.G."/>
        </authorList>
    </citation>
    <scope>NUCLEOTIDE SEQUENCE [LARGE SCALE GENOMIC DNA]</scope>
    <source>
        <strain evidence="3 4">CBS 309.79</strain>
    </source>
</reference>
<dbReference type="OrthoDB" id="3254913at2759"/>
<protein>
    <submittedName>
        <fullName evidence="3">Uncharacterized protein</fullName>
    </submittedName>
</protein>
<dbReference type="AlphaFoldDB" id="A0A5C3QA48"/>
<evidence type="ECO:0000313" key="3">
    <source>
        <dbReference type="EMBL" id="TFK98934.1"/>
    </source>
</evidence>
<proteinExistence type="predicted"/>
<feature type="region of interest" description="Disordered" evidence="2">
    <location>
        <begin position="1"/>
        <end position="94"/>
    </location>
</feature>